<evidence type="ECO:0000256" key="7">
    <source>
        <dbReference type="ARBA" id="ARBA00023136"/>
    </source>
</evidence>
<sequence>MGDEALRPRHGTPRSRPSARESTRESDKRMSNTATTPNQPSPHLAQLTSVWVFAAAMLCLAWTGFIASDDSYYAQAGAGWATHFPYVGPDFATSRYVIALPIGLMIRLFGESEFSIVLSTCLYLLLTLTLTLPMLSRLVGAGFATLTCCLMASLPLLATRATIPSADLPELFFVAAAVWLFWLATQREQRFGLLVAAGASTALAFGAHEVTGGLIIGFLLLFLAGYRIPRAQYWIMAIGFLGAIGLECLYYWAAAGNPLYRLAMLAPIAAGGAGLAPLNGDRVRVGVFELAQGGTLHVHQALDPLLMFLTHHDFSLLGWFSLPALWWCCVTHRRDMSAPLVAARLFAVFALGWFLFSAVLLRDLVLLTRYFMVVAYLLALIVAIWARFALWPARKPLLLIAAALFLAVNLLLISLDDKNPRFGERMLVGYLAQSTGPLSVDPETARRAYYFCRWSGQDCSRLVVGPPQGGAQQYFHYAENTRRGFNKSIKSDTEAGRYSPQPDWKMLWSRQEADKPLTGLVDALGLQQRLPASIYRKLAGPGRKVVVYQLP</sequence>
<feature type="compositionally biased region" description="Basic and acidic residues" evidence="8">
    <location>
        <begin position="18"/>
        <end position="30"/>
    </location>
</feature>
<reference evidence="11 12" key="1">
    <citation type="submission" date="2023-06" db="EMBL/GenBank/DDBJ databases">
        <title>Pelomonas sp. PFR6 16S ribosomal RNA gene Genome sequencing and assembly.</title>
        <authorList>
            <person name="Woo H."/>
        </authorList>
    </citation>
    <scope>NUCLEOTIDE SEQUENCE [LARGE SCALE GENOMIC DNA]</scope>
    <source>
        <strain evidence="11 12">PFR6</strain>
    </source>
</reference>
<feature type="transmembrane region" description="Helical" evidence="9">
    <location>
        <begin position="168"/>
        <end position="185"/>
    </location>
</feature>
<dbReference type="EMBL" id="JAUHHC010000002">
    <property type="protein sequence ID" value="MDN3920472.1"/>
    <property type="molecule type" value="Genomic_DNA"/>
</dbReference>
<keyword evidence="3 11" id="KW-0328">Glycosyltransferase</keyword>
<keyword evidence="4 11" id="KW-0808">Transferase</keyword>
<dbReference type="PANTHER" id="PTHR33908:SF11">
    <property type="entry name" value="MEMBRANE PROTEIN"/>
    <property type="match status" value="1"/>
</dbReference>
<name>A0ABT8DQ49_9BURK</name>
<feature type="transmembrane region" description="Helical" evidence="9">
    <location>
        <begin position="114"/>
        <end position="132"/>
    </location>
</feature>
<feature type="transmembrane region" description="Helical" evidence="9">
    <location>
        <begin position="191"/>
        <end position="221"/>
    </location>
</feature>
<evidence type="ECO:0000256" key="9">
    <source>
        <dbReference type="SAM" id="Phobius"/>
    </source>
</evidence>
<organism evidence="11 12">
    <name type="scientific">Roseateles violae</name>
    <dbReference type="NCBI Taxonomy" id="3058042"/>
    <lineage>
        <taxon>Bacteria</taxon>
        <taxon>Pseudomonadati</taxon>
        <taxon>Pseudomonadota</taxon>
        <taxon>Betaproteobacteria</taxon>
        <taxon>Burkholderiales</taxon>
        <taxon>Sphaerotilaceae</taxon>
        <taxon>Roseateles</taxon>
    </lineage>
</organism>
<gene>
    <name evidence="11" type="ORF">QWJ38_09305</name>
</gene>
<keyword evidence="5 9" id="KW-0812">Transmembrane</keyword>
<comment type="caution">
    <text evidence="11">The sequence shown here is derived from an EMBL/GenBank/DDBJ whole genome shotgun (WGS) entry which is preliminary data.</text>
</comment>
<evidence type="ECO:0000256" key="6">
    <source>
        <dbReference type="ARBA" id="ARBA00022989"/>
    </source>
</evidence>
<evidence type="ECO:0000256" key="1">
    <source>
        <dbReference type="ARBA" id="ARBA00004651"/>
    </source>
</evidence>
<dbReference type="InterPro" id="IPR038731">
    <property type="entry name" value="RgtA/B/C-like"/>
</dbReference>
<evidence type="ECO:0000256" key="5">
    <source>
        <dbReference type="ARBA" id="ARBA00022692"/>
    </source>
</evidence>
<proteinExistence type="predicted"/>
<keyword evidence="6 9" id="KW-1133">Transmembrane helix</keyword>
<feature type="transmembrane region" description="Helical" evidence="9">
    <location>
        <begin position="233"/>
        <end position="253"/>
    </location>
</feature>
<keyword evidence="12" id="KW-1185">Reference proteome</keyword>
<feature type="domain" description="Glycosyltransferase RgtA/B/C/D-like" evidence="10">
    <location>
        <begin position="99"/>
        <end position="237"/>
    </location>
</feature>
<comment type="subcellular location">
    <subcellularLocation>
        <location evidence="1">Cell membrane</location>
        <topology evidence="1">Multi-pass membrane protein</topology>
    </subcellularLocation>
</comment>
<dbReference type="PANTHER" id="PTHR33908">
    <property type="entry name" value="MANNOSYLTRANSFERASE YKCB-RELATED"/>
    <property type="match status" value="1"/>
</dbReference>
<feature type="transmembrane region" description="Helical" evidence="9">
    <location>
        <begin position="367"/>
        <end position="390"/>
    </location>
</feature>
<dbReference type="EC" id="2.4.-.-" evidence="11"/>
<evidence type="ECO:0000313" key="11">
    <source>
        <dbReference type="EMBL" id="MDN3920472.1"/>
    </source>
</evidence>
<feature type="transmembrane region" description="Helical" evidence="9">
    <location>
        <begin position="397"/>
        <end position="415"/>
    </location>
</feature>
<dbReference type="InterPro" id="IPR050297">
    <property type="entry name" value="LipidA_mod_glycosyltrf_83"/>
</dbReference>
<evidence type="ECO:0000256" key="2">
    <source>
        <dbReference type="ARBA" id="ARBA00022475"/>
    </source>
</evidence>
<keyword evidence="2" id="KW-1003">Cell membrane</keyword>
<evidence type="ECO:0000259" key="10">
    <source>
        <dbReference type="Pfam" id="PF13231"/>
    </source>
</evidence>
<keyword evidence="7 9" id="KW-0472">Membrane</keyword>
<evidence type="ECO:0000313" key="12">
    <source>
        <dbReference type="Proteomes" id="UP001228044"/>
    </source>
</evidence>
<accession>A0ABT8DQ49</accession>
<dbReference type="Proteomes" id="UP001228044">
    <property type="component" value="Unassembled WGS sequence"/>
</dbReference>
<feature type="transmembrane region" description="Helical" evidence="9">
    <location>
        <begin position="341"/>
        <end position="361"/>
    </location>
</feature>
<protein>
    <submittedName>
        <fullName evidence="11">Glycosyltransferase family 39 protein</fullName>
        <ecNumber evidence="11">2.4.-.-</ecNumber>
    </submittedName>
</protein>
<feature type="region of interest" description="Disordered" evidence="8">
    <location>
        <begin position="1"/>
        <end position="41"/>
    </location>
</feature>
<dbReference type="RefSeq" id="WP_290358768.1">
    <property type="nucleotide sequence ID" value="NZ_JAUHHC010000002.1"/>
</dbReference>
<evidence type="ECO:0000256" key="8">
    <source>
        <dbReference type="SAM" id="MobiDB-lite"/>
    </source>
</evidence>
<evidence type="ECO:0000256" key="4">
    <source>
        <dbReference type="ARBA" id="ARBA00022679"/>
    </source>
</evidence>
<feature type="transmembrane region" description="Helical" evidence="9">
    <location>
        <begin position="48"/>
        <end position="67"/>
    </location>
</feature>
<dbReference type="Pfam" id="PF13231">
    <property type="entry name" value="PMT_2"/>
    <property type="match status" value="1"/>
</dbReference>
<dbReference type="GO" id="GO:0016757">
    <property type="term" value="F:glycosyltransferase activity"/>
    <property type="evidence" value="ECO:0007669"/>
    <property type="project" value="UniProtKB-KW"/>
</dbReference>
<evidence type="ECO:0000256" key="3">
    <source>
        <dbReference type="ARBA" id="ARBA00022676"/>
    </source>
</evidence>
<feature type="transmembrane region" description="Helical" evidence="9">
    <location>
        <begin position="138"/>
        <end position="156"/>
    </location>
</feature>